<protein>
    <submittedName>
        <fullName evidence="2">MarR family transcriptional regulator</fullName>
    </submittedName>
</protein>
<dbReference type="SUPFAM" id="SSF46785">
    <property type="entry name" value="Winged helix' DNA-binding domain"/>
    <property type="match status" value="1"/>
</dbReference>
<gene>
    <name evidence="2" type="ORF">DCS45_01990</name>
</gene>
<feature type="domain" description="HTH marR-type" evidence="1">
    <location>
        <begin position="18"/>
        <end position="148"/>
    </location>
</feature>
<evidence type="ECO:0000313" key="3">
    <source>
        <dbReference type="Proteomes" id="UP000264719"/>
    </source>
</evidence>
<dbReference type="GO" id="GO:0006950">
    <property type="term" value="P:response to stress"/>
    <property type="evidence" value="ECO:0007669"/>
    <property type="project" value="TreeGrafter"/>
</dbReference>
<dbReference type="InterPro" id="IPR036388">
    <property type="entry name" value="WH-like_DNA-bd_sf"/>
</dbReference>
<dbReference type="PRINTS" id="PR00598">
    <property type="entry name" value="HTHMARR"/>
</dbReference>
<name>A0A348W7X1_9RHOB</name>
<evidence type="ECO:0000259" key="1">
    <source>
        <dbReference type="PROSITE" id="PS50995"/>
    </source>
</evidence>
<dbReference type="AlphaFoldDB" id="A0A348W7X1"/>
<dbReference type="Gene3D" id="1.10.10.10">
    <property type="entry name" value="Winged helix-like DNA-binding domain superfamily/Winged helix DNA-binding domain"/>
    <property type="match status" value="1"/>
</dbReference>
<dbReference type="PANTHER" id="PTHR33164:SF95">
    <property type="entry name" value="TRANSCRIPTIONAL REGULATOR"/>
    <property type="match status" value="1"/>
</dbReference>
<dbReference type="InterPro" id="IPR036390">
    <property type="entry name" value="WH_DNA-bd_sf"/>
</dbReference>
<dbReference type="Proteomes" id="UP000264719">
    <property type="component" value="Unassembled WGS sequence"/>
</dbReference>
<accession>A0A348W7X1</accession>
<comment type="caution">
    <text evidence="2">The sequence shown here is derived from an EMBL/GenBank/DDBJ whole genome shotgun (WGS) entry which is preliminary data.</text>
</comment>
<dbReference type="Pfam" id="PF01047">
    <property type="entry name" value="MarR"/>
    <property type="match status" value="1"/>
</dbReference>
<reference evidence="2 3" key="1">
    <citation type="journal article" date="2018" name="Nat. Biotechnol.">
        <title>A standardized bacterial taxonomy based on genome phylogeny substantially revises the tree of life.</title>
        <authorList>
            <person name="Parks D.H."/>
            <person name="Chuvochina M."/>
            <person name="Waite D.W."/>
            <person name="Rinke C."/>
            <person name="Skarshewski A."/>
            <person name="Chaumeil P.A."/>
            <person name="Hugenholtz P."/>
        </authorList>
    </citation>
    <scope>NUCLEOTIDE SEQUENCE [LARGE SCALE GENOMIC DNA]</scope>
    <source>
        <strain evidence="2">UBA9169</strain>
    </source>
</reference>
<sequence>MEIRMTTEVSETTQYVLDDQVGYLMRLAAQRHAAIFLANSNVDLTPTQFAALVRLAEVGECSQNELGRKVAMDIATTKGVVDRLKDKGLIQSRADPNDKRRALLSLVPGQEAFIAGLHRAGHEISAKTLEPLTKAEAERFLRLLRKMI</sequence>
<dbReference type="SMART" id="SM00347">
    <property type="entry name" value="HTH_MARR"/>
    <property type="match status" value="1"/>
</dbReference>
<proteinExistence type="predicted"/>
<dbReference type="EMBL" id="DMVW01000024">
    <property type="protein sequence ID" value="HAR50633.1"/>
    <property type="molecule type" value="Genomic_DNA"/>
</dbReference>
<dbReference type="InterPro" id="IPR039422">
    <property type="entry name" value="MarR/SlyA-like"/>
</dbReference>
<dbReference type="InterPro" id="IPR000835">
    <property type="entry name" value="HTH_MarR-typ"/>
</dbReference>
<dbReference type="GO" id="GO:0003700">
    <property type="term" value="F:DNA-binding transcription factor activity"/>
    <property type="evidence" value="ECO:0007669"/>
    <property type="project" value="InterPro"/>
</dbReference>
<evidence type="ECO:0000313" key="2">
    <source>
        <dbReference type="EMBL" id="HAR50633.1"/>
    </source>
</evidence>
<dbReference type="PANTHER" id="PTHR33164">
    <property type="entry name" value="TRANSCRIPTIONAL REGULATOR, MARR FAMILY"/>
    <property type="match status" value="1"/>
</dbReference>
<organism evidence="2 3">
    <name type="scientific">Roseovarius nubinhibens</name>
    <dbReference type="NCBI Taxonomy" id="314263"/>
    <lineage>
        <taxon>Bacteria</taxon>
        <taxon>Pseudomonadati</taxon>
        <taxon>Pseudomonadota</taxon>
        <taxon>Alphaproteobacteria</taxon>
        <taxon>Rhodobacterales</taxon>
        <taxon>Roseobacteraceae</taxon>
        <taxon>Roseovarius</taxon>
    </lineage>
</organism>
<dbReference type="PROSITE" id="PS50995">
    <property type="entry name" value="HTH_MARR_2"/>
    <property type="match status" value="1"/>
</dbReference>